<feature type="compositionally biased region" description="Basic and acidic residues" evidence="15">
    <location>
        <begin position="170"/>
        <end position="183"/>
    </location>
</feature>
<evidence type="ECO:0000256" key="1">
    <source>
        <dbReference type="ARBA" id="ARBA00004236"/>
    </source>
</evidence>
<evidence type="ECO:0000256" key="12">
    <source>
        <dbReference type="ARBA" id="ARBA00032067"/>
    </source>
</evidence>
<evidence type="ECO:0000256" key="6">
    <source>
        <dbReference type="ARBA" id="ARBA00022989"/>
    </source>
</evidence>
<comment type="subcellular location">
    <subcellularLocation>
        <location evidence="1">Cell membrane</location>
    </subcellularLocation>
</comment>
<accession>A0A8C4ND83</accession>
<keyword evidence="4" id="KW-1003">Cell membrane</keyword>
<keyword evidence="7 16" id="KW-0472">Membrane</keyword>
<dbReference type="AlphaFoldDB" id="A0A8C4ND83"/>
<dbReference type="Ensembl" id="ENSEBUT00000005476.1">
    <property type="protein sequence ID" value="ENSEBUP00000005037.1"/>
    <property type="gene ID" value="ENSEBUG00000003467.1"/>
</dbReference>
<feature type="transmembrane region" description="Helical" evidence="16">
    <location>
        <begin position="42"/>
        <end position="63"/>
    </location>
</feature>
<dbReference type="Proteomes" id="UP000694388">
    <property type="component" value="Unplaced"/>
</dbReference>
<proteinExistence type="inferred from homology"/>
<reference evidence="17" key="1">
    <citation type="submission" date="2025-08" db="UniProtKB">
        <authorList>
            <consortium name="Ensembl"/>
        </authorList>
    </citation>
    <scope>IDENTIFICATION</scope>
</reference>
<organism evidence="17 18">
    <name type="scientific">Eptatretus burgeri</name>
    <name type="common">Inshore hagfish</name>
    <dbReference type="NCBI Taxonomy" id="7764"/>
    <lineage>
        <taxon>Eukaryota</taxon>
        <taxon>Metazoa</taxon>
        <taxon>Chordata</taxon>
        <taxon>Craniata</taxon>
        <taxon>Vertebrata</taxon>
        <taxon>Cyclostomata</taxon>
        <taxon>Myxini</taxon>
        <taxon>Myxiniformes</taxon>
        <taxon>Myxinidae</taxon>
        <taxon>Eptatretinae</taxon>
        <taxon>Eptatretus</taxon>
    </lineage>
</organism>
<evidence type="ECO:0000256" key="16">
    <source>
        <dbReference type="SAM" id="Phobius"/>
    </source>
</evidence>
<evidence type="ECO:0000256" key="3">
    <source>
        <dbReference type="ARBA" id="ARBA00017733"/>
    </source>
</evidence>
<evidence type="ECO:0000256" key="15">
    <source>
        <dbReference type="SAM" id="MobiDB-lite"/>
    </source>
</evidence>
<protein>
    <recommendedName>
        <fullName evidence="3">Cytochrome b-245 light chain</fullName>
    </recommendedName>
    <alternativeName>
        <fullName evidence="11">Cytochrome b(558) alpha chain</fullName>
    </alternativeName>
    <alternativeName>
        <fullName evidence="10">Cytochrome b558 subunit alpha</fullName>
    </alternativeName>
    <alternativeName>
        <fullName evidence="13">Neutrophil cytochrome b 22 kDa polypeptide</fullName>
    </alternativeName>
    <alternativeName>
        <fullName evidence="12">Superoxide-generating NADPH oxidase light chain subunit</fullName>
    </alternativeName>
    <alternativeName>
        <fullName evidence="8">p22 phagocyte B-cytochrome</fullName>
    </alternativeName>
    <alternativeName>
        <fullName evidence="9">p22-phox</fullName>
    </alternativeName>
</protein>
<name>A0A8C4ND83_EPTBU</name>
<feature type="transmembrane region" description="Helical" evidence="16">
    <location>
        <begin position="69"/>
        <end position="87"/>
    </location>
</feature>
<sequence>MKKDPASSQTSVKRTLGQVTCPGQVTCLPAVKKMGRTEWAMWANEHALLSGVVLTLGGVVGTAAQFPNWQFAAASLGAGLLVMLIEYPRGKKMNGGFHPRRGQGCPQACTVILGPITRNYICRSLLLALLSAPGYLTLATILGSISLAISVLFYLLAAIRGESWQPGHTGDSKHEKISQDTEPKIPPPRTPEELRQGSLLQRLQLGRVSKLIASSGSRRPGKRQVPLTETSPLVES</sequence>
<dbReference type="PANTHER" id="PTHR15168">
    <property type="entry name" value="CYTOCHROME B-245 LIGHT CHAIN"/>
    <property type="match status" value="1"/>
</dbReference>
<evidence type="ECO:0000256" key="7">
    <source>
        <dbReference type="ARBA" id="ARBA00023136"/>
    </source>
</evidence>
<dbReference type="GeneTree" id="ENSGT00390000002290"/>
<dbReference type="GO" id="GO:0005886">
    <property type="term" value="C:plasma membrane"/>
    <property type="evidence" value="ECO:0007669"/>
    <property type="project" value="UniProtKB-SubCell"/>
</dbReference>
<keyword evidence="5 16" id="KW-0812">Transmembrane</keyword>
<dbReference type="InterPro" id="IPR007732">
    <property type="entry name" value="Cyt_b558_asu"/>
</dbReference>
<feature type="region of interest" description="Disordered" evidence="15">
    <location>
        <begin position="166"/>
        <end position="196"/>
    </location>
</feature>
<evidence type="ECO:0000256" key="8">
    <source>
        <dbReference type="ARBA" id="ARBA00030106"/>
    </source>
</evidence>
<evidence type="ECO:0000313" key="18">
    <source>
        <dbReference type="Proteomes" id="UP000694388"/>
    </source>
</evidence>
<keyword evidence="6 16" id="KW-1133">Transmembrane helix</keyword>
<evidence type="ECO:0000256" key="14">
    <source>
        <dbReference type="ARBA" id="ARBA00050017"/>
    </source>
</evidence>
<feature type="transmembrane region" description="Helical" evidence="16">
    <location>
        <begin position="135"/>
        <end position="157"/>
    </location>
</feature>
<evidence type="ECO:0000256" key="2">
    <source>
        <dbReference type="ARBA" id="ARBA00010590"/>
    </source>
</evidence>
<comment type="subunit">
    <text evidence="14">Component of the phagocyte NADPH oxidase core complex/cytochrome b558 complex, composed of CYBB (heavy chain (beta)) and CYBA (light chain (alpha)). Component of the phagocyte NADPH oxidase complex composed of an obligatory core heterodimer formed by the membrane proteins CYBA and CYBB and the cytosolic regulatory subunits NCF1/p47-phox, NCF2/p67-phox, NCF4/p40-phox and the small GTPase RAC1 or RAC2. Interacts with NCF1 (via SH3 domain). Interacts with SH3PXD2A. Interacts with DUOX1, DUOX2 and TPO. Interacts with NOX4; this interaction mediates superoxide generation. Interacts with calprotectin (S100A8/9). Interacts with GBP7. Interacts with NOXO1. Forms a heterodimer with NOX3 and is essential for activity and cell membrane localization of NOX3. Interacts with NOX1.</text>
</comment>
<reference evidence="17" key="2">
    <citation type="submission" date="2025-09" db="UniProtKB">
        <authorList>
            <consortium name="Ensembl"/>
        </authorList>
    </citation>
    <scope>IDENTIFICATION</scope>
</reference>
<dbReference type="PANTHER" id="PTHR15168:SF0">
    <property type="entry name" value="CYTOCHROME B-245 LIGHT CHAIN"/>
    <property type="match status" value="1"/>
</dbReference>
<evidence type="ECO:0000256" key="13">
    <source>
        <dbReference type="ARBA" id="ARBA00033347"/>
    </source>
</evidence>
<dbReference type="GO" id="GO:0020037">
    <property type="term" value="F:heme binding"/>
    <property type="evidence" value="ECO:0007669"/>
    <property type="project" value="InterPro"/>
</dbReference>
<evidence type="ECO:0000256" key="11">
    <source>
        <dbReference type="ARBA" id="ARBA00031995"/>
    </source>
</evidence>
<comment type="similarity">
    <text evidence="2">Belongs to the p22phox family.</text>
</comment>
<feature type="compositionally biased region" description="Polar residues" evidence="15">
    <location>
        <begin position="227"/>
        <end position="236"/>
    </location>
</feature>
<evidence type="ECO:0000256" key="9">
    <source>
        <dbReference type="ARBA" id="ARBA00030298"/>
    </source>
</evidence>
<evidence type="ECO:0000256" key="4">
    <source>
        <dbReference type="ARBA" id="ARBA00022475"/>
    </source>
</evidence>
<evidence type="ECO:0000256" key="5">
    <source>
        <dbReference type="ARBA" id="ARBA00022692"/>
    </source>
</evidence>
<feature type="region of interest" description="Disordered" evidence="15">
    <location>
        <begin position="211"/>
        <end position="236"/>
    </location>
</feature>
<evidence type="ECO:0000256" key="10">
    <source>
        <dbReference type="ARBA" id="ARBA00031067"/>
    </source>
</evidence>
<keyword evidence="18" id="KW-1185">Reference proteome</keyword>
<dbReference type="Pfam" id="PF05038">
    <property type="entry name" value="Cytochrom_B558a"/>
    <property type="match status" value="1"/>
</dbReference>
<evidence type="ECO:0000313" key="17">
    <source>
        <dbReference type="Ensembl" id="ENSEBUP00000005037.1"/>
    </source>
</evidence>